<dbReference type="PANTHER" id="PTHR33969">
    <property type="entry name" value="SEGREGATION AND CONDENSATION PROTEIN A"/>
    <property type="match status" value="1"/>
</dbReference>
<dbReference type="InterPro" id="IPR003768">
    <property type="entry name" value="ScpA"/>
</dbReference>
<dbReference type="InterPro" id="IPR023093">
    <property type="entry name" value="ScpA-like_C"/>
</dbReference>
<evidence type="ECO:0000313" key="1">
    <source>
        <dbReference type="EMBL" id="CAB5000394.1"/>
    </source>
</evidence>
<protein>
    <submittedName>
        <fullName evidence="1">Unannotated protein</fullName>
    </submittedName>
</protein>
<proteinExistence type="predicted"/>
<accession>A0A6J7PET9</accession>
<dbReference type="Gene3D" id="6.10.250.2410">
    <property type="match status" value="1"/>
</dbReference>
<dbReference type="Gene3D" id="1.10.10.580">
    <property type="entry name" value="Structural maintenance of chromosome 1. Chain E"/>
    <property type="match status" value="1"/>
</dbReference>
<organism evidence="1">
    <name type="scientific">freshwater metagenome</name>
    <dbReference type="NCBI Taxonomy" id="449393"/>
    <lineage>
        <taxon>unclassified sequences</taxon>
        <taxon>metagenomes</taxon>
        <taxon>ecological metagenomes</taxon>
    </lineage>
</organism>
<gene>
    <name evidence="1" type="ORF">UFOPK4020_00781</name>
</gene>
<name>A0A6J7PET9_9ZZZZ</name>
<dbReference type="AlphaFoldDB" id="A0A6J7PET9"/>
<sequence length="230" mass="25843">MDIHEISLSNIVTAYLEEVSRMPTVDLDLATEFLLIAATLIELKTRRLLPGKDDGDLDEELALWEERDLLLARLLDCKTFKDVASVFSDLVSRADLSFPRMAGPEERFASLMPDLLEGVSPLRLQRAYLRAAAQKPPKVIGLEHVAPIRASVAEALVTVSDRLRIDGRTTFRRLVDGITDRIEIVVRFLAILELFKQGRVDLGQVERFGEIEVIWLGIEQDGVVTDNYEG</sequence>
<dbReference type="Pfam" id="PF02616">
    <property type="entry name" value="SMC_ScpA"/>
    <property type="match status" value="1"/>
</dbReference>
<dbReference type="EMBL" id="CAFBOV010000142">
    <property type="protein sequence ID" value="CAB5000394.1"/>
    <property type="molecule type" value="Genomic_DNA"/>
</dbReference>
<dbReference type="PANTHER" id="PTHR33969:SF2">
    <property type="entry name" value="SEGREGATION AND CONDENSATION PROTEIN A"/>
    <property type="match status" value="1"/>
</dbReference>
<reference evidence="1" key="1">
    <citation type="submission" date="2020-05" db="EMBL/GenBank/DDBJ databases">
        <authorList>
            <person name="Chiriac C."/>
            <person name="Salcher M."/>
            <person name="Ghai R."/>
            <person name="Kavagutti S V."/>
        </authorList>
    </citation>
    <scope>NUCLEOTIDE SEQUENCE</scope>
</reference>